<dbReference type="RefSeq" id="WP_158286099.1">
    <property type="nucleotide sequence ID" value="NZ_CP047186.1"/>
</dbReference>
<dbReference type="EMBL" id="CP047186">
    <property type="protein sequence ID" value="QHC56130.1"/>
    <property type="molecule type" value="Genomic_DNA"/>
</dbReference>
<dbReference type="AlphaFoldDB" id="A0AAE6RM23"/>
<reference evidence="5" key="1">
    <citation type="submission" date="2019-12" db="EMBL/GenBank/DDBJ databases">
        <title>Complete and draft genome sequences of new strains and members of some known species of the genus Rathayibacter isolated from plants.</title>
        <authorList>
            <person name="Tarlachkov S.V."/>
            <person name="Starodumova I.P."/>
            <person name="Dorofeeva L.V."/>
            <person name="Prisyazhnaya N.V."/>
            <person name="Leyn S."/>
            <person name="Zlamal J."/>
            <person name="Elan M."/>
            <person name="Osterman A.L."/>
            <person name="Nadler S."/>
            <person name="Subbotin S.A."/>
            <person name="Evtushenko L.I."/>
        </authorList>
    </citation>
    <scope>NUCLEOTIDE SEQUENCE [LARGE SCALE GENOMIC DNA]</scope>
    <source>
        <strain evidence="5">VKM Ac-2761</strain>
    </source>
</reference>
<dbReference type="GO" id="GO:0008897">
    <property type="term" value="F:holo-[acyl-carrier-protein] synthase activity"/>
    <property type="evidence" value="ECO:0007669"/>
    <property type="project" value="InterPro"/>
</dbReference>
<dbReference type="GO" id="GO:0019878">
    <property type="term" value="P:lysine biosynthetic process via aminoadipic acid"/>
    <property type="evidence" value="ECO:0007669"/>
    <property type="project" value="TreeGrafter"/>
</dbReference>
<accession>A0AAE6RM23</accession>
<evidence type="ECO:0000256" key="1">
    <source>
        <dbReference type="ARBA" id="ARBA00010990"/>
    </source>
</evidence>
<dbReference type="PANTHER" id="PTHR12215:SF10">
    <property type="entry name" value="L-AMINOADIPATE-SEMIALDEHYDE DEHYDROGENASE-PHOSPHOPANTETHEINYL TRANSFERASE"/>
    <property type="match status" value="1"/>
</dbReference>
<dbReference type="Proteomes" id="UP000465031">
    <property type="component" value="Chromosome"/>
</dbReference>
<evidence type="ECO:0000256" key="2">
    <source>
        <dbReference type="ARBA" id="ARBA00022679"/>
    </source>
</evidence>
<dbReference type="PANTHER" id="PTHR12215">
    <property type="entry name" value="PHOSPHOPANTETHEINE TRANSFERASE"/>
    <property type="match status" value="1"/>
</dbReference>
<dbReference type="Gene3D" id="3.90.470.20">
    <property type="entry name" value="4'-phosphopantetheinyl transferase domain"/>
    <property type="match status" value="2"/>
</dbReference>
<keyword evidence="2 4" id="KW-0808">Transferase</keyword>
<feature type="domain" description="4'-phosphopantetheinyl transferase" evidence="3">
    <location>
        <begin position="102"/>
        <end position="163"/>
    </location>
</feature>
<dbReference type="GO" id="GO:0000287">
    <property type="term" value="F:magnesium ion binding"/>
    <property type="evidence" value="ECO:0007669"/>
    <property type="project" value="InterPro"/>
</dbReference>
<dbReference type="InterPro" id="IPR050559">
    <property type="entry name" value="P-Pant_transferase_sf"/>
</dbReference>
<dbReference type="Pfam" id="PF01648">
    <property type="entry name" value="ACPS"/>
    <property type="match status" value="1"/>
</dbReference>
<proteinExistence type="inferred from homology"/>
<organism evidence="4 5">
    <name type="scientific">Rathayibacter tanaceti</name>
    <dbReference type="NCBI Taxonomy" id="1671680"/>
    <lineage>
        <taxon>Bacteria</taxon>
        <taxon>Bacillati</taxon>
        <taxon>Actinomycetota</taxon>
        <taxon>Actinomycetes</taxon>
        <taxon>Micrococcales</taxon>
        <taxon>Microbacteriaceae</taxon>
        <taxon>Rathayibacter</taxon>
    </lineage>
</organism>
<protein>
    <submittedName>
        <fullName evidence="4">4'-phosphopantetheinyl transferase superfamily protein</fullName>
    </submittedName>
</protein>
<comment type="similarity">
    <text evidence="1">Belongs to the P-Pant transferase superfamily. Gsp/Sfp/HetI/AcpT family.</text>
</comment>
<sequence>MADFLAHLPPARAATPGPGEVQLWGAIEGAEPAAPGETFSRRMQRAVLARYLGVTAAQVRIDRRCARCGGPHGRPSVPGAGIDFSVSHSGGRVVIAVVGSERVGVDVQMPAAEISRHFLAKALDPAESAALEALPAASRLRALTQQWCRTEAAAKLTGVGVLAGVRAEPGAQRLPVSLVDLDLGGGLVGALASSRPIDRIRRGT</sequence>
<dbReference type="SUPFAM" id="SSF56214">
    <property type="entry name" value="4'-phosphopantetheinyl transferase"/>
    <property type="match status" value="2"/>
</dbReference>
<name>A0AAE6RM23_9MICO</name>
<gene>
    <name evidence="4" type="ORF">GSU10_11130</name>
</gene>
<dbReference type="InterPro" id="IPR008278">
    <property type="entry name" value="4-PPantetheinyl_Trfase_dom"/>
</dbReference>
<evidence type="ECO:0000259" key="3">
    <source>
        <dbReference type="Pfam" id="PF01648"/>
    </source>
</evidence>
<evidence type="ECO:0000313" key="5">
    <source>
        <dbReference type="Proteomes" id="UP000465031"/>
    </source>
</evidence>
<dbReference type="InterPro" id="IPR037143">
    <property type="entry name" value="4-PPantetheinyl_Trfase_dom_sf"/>
</dbReference>
<dbReference type="KEGG" id="rte:GSU10_11130"/>
<evidence type="ECO:0000313" key="4">
    <source>
        <dbReference type="EMBL" id="QHC56130.1"/>
    </source>
</evidence>
<dbReference type="GO" id="GO:0005829">
    <property type="term" value="C:cytosol"/>
    <property type="evidence" value="ECO:0007669"/>
    <property type="project" value="TreeGrafter"/>
</dbReference>